<keyword evidence="1" id="KW-0812">Transmembrane</keyword>
<name>A0A2P1CCN5_9CAUD</name>
<sequence>MQIKNKKVAAKGGAVGAVIATILGVVFTMEGGYVNNPKDPGGETNHGITKAVAMSHKETLAREYGWNGSMKGLTKDMAADIYVDDYIVKPGFLEFASISPAVTHKLVDAGVNTGTSRPSKWLQESLNDLSRGGKDYPKIQVDGKVGAGTLNAYKALQQKRGKVAACKVMIKMLDGKQLTHYVSLNMPDFTYGWVANRIGNVPLEKCNDDAKL</sequence>
<dbReference type="Pfam" id="PF05838">
    <property type="entry name" value="Glyco_hydro_108"/>
    <property type="match status" value="1"/>
</dbReference>
<feature type="domain" description="Peptidoglycan binding" evidence="3">
    <location>
        <begin position="117"/>
        <end position="197"/>
    </location>
</feature>
<evidence type="ECO:0000313" key="5">
    <source>
        <dbReference type="Proteomes" id="UP000241488"/>
    </source>
</evidence>
<evidence type="ECO:0000256" key="1">
    <source>
        <dbReference type="SAM" id="Phobius"/>
    </source>
</evidence>
<dbReference type="GeneID" id="55607710"/>
<evidence type="ECO:0000259" key="3">
    <source>
        <dbReference type="Pfam" id="PF09374"/>
    </source>
</evidence>
<reference evidence="5" key="1">
    <citation type="submission" date="2018-02" db="EMBL/GenBank/DDBJ databases">
        <title>Complete genome of Klebsiella pneumoniae Podoviridae bacteriophage KP8.</title>
        <authorList>
            <person name="Bokovaya O."/>
            <person name="Tikunov A."/>
            <person name="Morozova V."/>
        </authorList>
    </citation>
    <scope>NUCLEOTIDE SEQUENCE [LARGE SCALE GENOMIC DNA]</scope>
</reference>
<dbReference type="Pfam" id="PF09374">
    <property type="entry name" value="PG_binding_3"/>
    <property type="match status" value="1"/>
</dbReference>
<organism evidence="4 5">
    <name type="scientific">Klebsiella phage KP8</name>
    <dbReference type="NCBI Taxonomy" id="2099850"/>
    <lineage>
        <taxon>Viruses</taxon>
        <taxon>Duplodnaviria</taxon>
        <taxon>Heunggongvirae</taxon>
        <taxon>Uroviricota</taxon>
        <taxon>Caudoviricetes</taxon>
        <taxon>Schitoviridae</taxon>
        <taxon>Enquatrovirinae</taxon>
        <taxon>Kaypoctavirus</taxon>
        <taxon>Kaypoctavirus KP8</taxon>
    </lineage>
</organism>
<evidence type="ECO:0000259" key="2">
    <source>
        <dbReference type="Pfam" id="PF05838"/>
    </source>
</evidence>
<dbReference type="SUPFAM" id="SSF53955">
    <property type="entry name" value="Lysozyme-like"/>
    <property type="match status" value="1"/>
</dbReference>
<dbReference type="CDD" id="cd13926">
    <property type="entry name" value="N-acetylmuramidase_GH108"/>
    <property type="match status" value="1"/>
</dbReference>
<keyword evidence="1" id="KW-0472">Membrane</keyword>
<dbReference type="RefSeq" id="YP_009837520.1">
    <property type="nucleotide sequence ID" value="NC_048700.1"/>
</dbReference>
<evidence type="ECO:0000313" key="4">
    <source>
        <dbReference type="EMBL" id="AVJ48988.1"/>
    </source>
</evidence>
<dbReference type="InterPro" id="IPR008565">
    <property type="entry name" value="TtsA-like_GH18_dom"/>
</dbReference>
<feature type="domain" description="TtsA-like Glycoside hydrolase family 108" evidence="2">
    <location>
        <begin position="25"/>
        <end position="114"/>
    </location>
</feature>
<dbReference type="InterPro" id="IPR018537">
    <property type="entry name" value="Peptidoglycan-bd_3"/>
</dbReference>
<feature type="transmembrane region" description="Helical" evidence="1">
    <location>
        <begin position="12"/>
        <end position="29"/>
    </location>
</feature>
<dbReference type="KEGG" id="vg:55607710"/>
<dbReference type="Proteomes" id="UP000241488">
    <property type="component" value="Segment"/>
</dbReference>
<accession>A0A2P1CCN5</accession>
<protein>
    <submittedName>
        <fullName evidence="4">N-acetylmuramidase</fullName>
    </submittedName>
</protein>
<keyword evidence="1" id="KW-1133">Transmembrane helix</keyword>
<dbReference type="Gene3D" id="1.20.141.10">
    <property type="entry name" value="Chitosanase, subunit A, domain 1"/>
    <property type="match status" value="1"/>
</dbReference>
<proteinExistence type="predicted"/>
<dbReference type="InterPro" id="IPR023346">
    <property type="entry name" value="Lysozyme-like_dom_sf"/>
</dbReference>
<dbReference type="EMBL" id="MG922974">
    <property type="protein sequence ID" value="AVJ48988.1"/>
    <property type="molecule type" value="Genomic_DNA"/>
</dbReference>
<keyword evidence="5" id="KW-1185">Reference proteome</keyword>